<evidence type="ECO:0000256" key="2">
    <source>
        <dbReference type="ARBA" id="ARBA00004481"/>
    </source>
</evidence>
<keyword evidence="11" id="KW-1185">Reference proteome</keyword>
<dbReference type="OrthoDB" id="5599753at2759"/>
<feature type="domain" description="LITAF" evidence="9">
    <location>
        <begin position="15"/>
        <end position="99"/>
    </location>
</feature>
<gene>
    <name evidence="10" type="ORF">HNAJ_LOCUS5373</name>
</gene>
<dbReference type="GO" id="GO:0031902">
    <property type="term" value="C:late endosome membrane"/>
    <property type="evidence" value="ECO:0007669"/>
    <property type="project" value="UniProtKB-SubCell"/>
</dbReference>
<evidence type="ECO:0000259" key="9">
    <source>
        <dbReference type="PROSITE" id="PS51837"/>
    </source>
</evidence>
<reference evidence="10 11" key="2">
    <citation type="submission" date="2018-11" db="EMBL/GenBank/DDBJ databases">
        <authorList>
            <consortium name="Pathogen Informatics"/>
        </authorList>
    </citation>
    <scope>NUCLEOTIDE SEQUENCE [LARGE SCALE GENOMIC DNA]</scope>
</reference>
<evidence type="ECO:0000256" key="8">
    <source>
        <dbReference type="SAM" id="Phobius"/>
    </source>
</evidence>
<evidence type="ECO:0000256" key="6">
    <source>
        <dbReference type="ARBA" id="ARBA00022833"/>
    </source>
</evidence>
<comment type="subcellular location">
    <subcellularLocation>
        <location evidence="2">Endosome membrane</location>
        <topology evidence="2">Peripheral membrane protein</topology>
    </subcellularLocation>
    <subcellularLocation>
        <location evidence="1">Late endosome membrane</location>
    </subcellularLocation>
    <subcellularLocation>
        <location evidence="3">Lysosome membrane</location>
        <topology evidence="3">Peripheral membrane protein</topology>
        <orientation evidence="3">Cytoplasmic side</orientation>
    </subcellularLocation>
</comment>
<dbReference type="InterPro" id="IPR037519">
    <property type="entry name" value="LITAF_fam"/>
</dbReference>
<evidence type="ECO:0000256" key="4">
    <source>
        <dbReference type="ARBA" id="ARBA00005975"/>
    </source>
</evidence>
<dbReference type="Proteomes" id="UP000278807">
    <property type="component" value="Unassembled WGS sequence"/>
</dbReference>
<keyword evidence="5" id="KW-0479">Metal-binding</keyword>
<dbReference type="GO" id="GO:0005765">
    <property type="term" value="C:lysosomal membrane"/>
    <property type="evidence" value="ECO:0007669"/>
    <property type="project" value="UniProtKB-SubCell"/>
</dbReference>
<evidence type="ECO:0000256" key="1">
    <source>
        <dbReference type="ARBA" id="ARBA00004414"/>
    </source>
</evidence>
<evidence type="ECO:0000313" key="12">
    <source>
        <dbReference type="WBParaSite" id="HNAJ_0000537501-mRNA-1"/>
    </source>
</evidence>
<protein>
    <submittedName>
        <fullName evidence="12">LITAF domain-containing protein</fullName>
    </submittedName>
</protein>
<evidence type="ECO:0000256" key="7">
    <source>
        <dbReference type="ARBA" id="ARBA00023136"/>
    </source>
</evidence>
<dbReference type="InterPro" id="IPR006629">
    <property type="entry name" value="LITAF"/>
</dbReference>
<keyword evidence="7 8" id="KW-0472">Membrane</keyword>
<keyword evidence="8" id="KW-1133">Transmembrane helix</keyword>
<keyword evidence="8" id="KW-0812">Transmembrane</keyword>
<sequence>MAKYWLPNCLDSSGQTTVVIQQPTRLSDNSEQIFCPRCNRLVMSKTESKVGNATWLASCIIFFLGGPLLCCLIPFCCRKCKNIEHQCPNCGYELGLYKRI</sequence>
<dbReference type="STRING" id="102285.A0A0R3TE86"/>
<dbReference type="EMBL" id="UZAE01004511">
    <property type="protein sequence ID" value="VDO01233.1"/>
    <property type="molecule type" value="Genomic_DNA"/>
</dbReference>
<accession>A0A0R3TE86</accession>
<dbReference type="SMART" id="SM00714">
    <property type="entry name" value="LITAF"/>
    <property type="match status" value="1"/>
</dbReference>
<reference evidence="12" key="1">
    <citation type="submission" date="2017-02" db="UniProtKB">
        <authorList>
            <consortium name="WormBaseParasite"/>
        </authorList>
    </citation>
    <scope>IDENTIFICATION</scope>
</reference>
<dbReference type="PANTHER" id="PTHR23292:SF6">
    <property type="entry name" value="FI16602P1-RELATED"/>
    <property type="match status" value="1"/>
</dbReference>
<dbReference type="Pfam" id="PF10601">
    <property type="entry name" value="zf-LITAF-like"/>
    <property type="match status" value="1"/>
</dbReference>
<evidence type="ECO:0000256" key="5">
    <source>
        <dbReference type="ARBA" id="ARBA00022723"/>
    </source>
</evidence>
<proteinExistence type="inferred from homology"/>
<evidence type="ECO:0000313" key="11">
    <source>
        <dbReference type="Proteomes" id="UP000278807"/>
    </source>
</evidence>
<keyword evidence="6" id="KW-0862">Zinc</keyword>
<dbReference type="PANTHER" id="PTHR23292">
    <property type="entry name" value="LIPOPOLYSACCHARIDE-INDUCED TUMOR NECROSIS FACTOR-ALPHA FACTOR"/>
    <property type="match status" value="1"/>
</dbReference>
<dbReference type="GO" id="GO:0008270">
    <property type="term" value="F:zinc ion binding"/>
    <property type="evidence" value="ECO:0007669"/>
    <property type="project" value="TreeGrafter"/>
</dbReference>
<evidence type="ECO:0000256" key="3">
    <source>
        <dbReference type="ARBA" id="ARBA00004630"/>
    </source>
</evidence>
<organism evidence="12">
    <name type="scientific">Rodentolepis nana</name>
    <name type="common">Dwarf tapeworm</name>
    <name type="synonym">Hymenolepis nana</name>
    <dbReference type="NCBI Taxonomy" id="102285"/>
    <lineage>
        <taxon>Eukaryota</taxon>
        <taxon>Metazoa</taxon>
        <taxon>Spiralia</taxon>
        <taxon>Lophotrochozoa</taxon>
        <taxon>Platyhelminthes</taxon>
        <taxon>Cestoda</taxon>
        <taxon>Eucestoda</taxon>
        <taxon>Cyclophyllidea</taxon>
        <taxon>Hymenolepididae</taxon>
        <taxon>Rodentolepis</taxon>
    </lineage>
</organism>
<dbReference type="AlphaFoldDB" id="A0A0R3TE86"/>
<evidence type="ECO:0000313" key="10">
    <source>
        <dbReference type="EMBL" id="VDO01233.1"/>
    </source>
</evidence>
<dbReference type="PROSITE" id="PS51837">
    <property type="entry name" value="LITAF"/>
    <property type="match status" value="1"/>
</dbReference>
<comment type="similarity">
    <text evidence="4">Belongs to the CDIP1/LITAF family.</text>
</comment>
<name>A0A0R3TE86_RODNA</name>
<dbReference type="WBParaSite" id="HNAJ_0000537501-mRNA-1">
    <property type="protein sequence ID" value="HNAJ_0000537501-mRNA-1"/>
    <property type="gene ID" value="HNAJ_0000537501"/>
</dbReference>
<feature type="transmembrane region" description="Helical" evidence="8">
    <location>
        <begin position="53"/>
        <end position="76"/>
    </location>
</feature>